<feature type="compositionally biased region" description="Polar residues" evidence="3">
    <location>
        <begin position="578"/>
        <end position="591"/>
    </location>
</feature>
<evidence type="ECO:0000256" key="2">
    <source>
        <dbReference type="ARBA" id="ARBA00022737"/>
    </source>
</evidence>
<feature type="region of interest" description="Disordered" evidence="3">
    <location>
        <begin position="611"/>
        <end position="630"/>
    </location>
</feature>
<dbReference type="STRING" id="2025994.A0A2T3AD58"/>
<dbReference type="SUPFAM" id="SSF117281">
    <property type="entry name" value="Kelch motif"/>
    <property type="match status" value="1"/>
</dbReference>
<evidence type="ECO:0008006" key="8">
    <source>
        <dbReference type="Google" id="ProtNLM"/>
    </source>
</evidence>
<accession>A0A2T3AD58</accession>
<feature type="signal peptide" evidence="5">
    <location>
        <begin position="1"/>
        <end position="21"/>
    </location>
</feature>
<feature type="region of interest" description="Disordered" evidence="3">
    <location>
        <begin position="570"/>
        <end position="604"/>
    </location>
</feature>
<evidence type="ECO:0000313" key="7">
    <source>
        <dbReference type="Proteomes" id="UP000241462"/>
    </source>
</evidence>
<keyword evidence="4" id="KW-0472">Membrane</keyword>
<sequence length="900" mass="95179">MTASRMLGTAALAGFAPVVLAQLGGWVANEVNTTMCAWTGLRAAVMRDTVYMDGAYIYWRPGLADGSYGEIIQDTDDAGIAYTLNFSRPFSLSDNITALFGQQTKQSTGYLYHAGATLANDDEYFLYGGSYVSNTANDEPPGDTVLEYQQYGYGIDQAFSAGWLTPGLPDGITQYVAYGAAASVPSENLAFLFSGLHAPDFGPIIYPVNEDSTSASEPSNTLISVDFSTQDQEKWSNYTLPDNVQGRASAELVWVPVGKQGVLVAIGGVVDPAFASVSTVSENETASEDQSPTFMTNIDVYDIANQTWYTQSTTGGPGALTQGCAVMQPAKDYSSFNIYWYGGFDGLHQTDASYFNDAVWILSLPSFTWKQASANRTGYARAGHKCVMPYPDQMMVIGGQGALTGSVSDMSCLIDVIQIFNVSSAEWLDRYDPAVWSEYSVPSIIYEAIGGDGSGGATSTAPNTWNTSALADVFQVKYATSKISTYYPYPVATTTTSPIPTLTPTGKPKAGGVPKYLGPVLGVVLGLVFLSSIGVGVYVWRKWKKNKLGDGGSAPTGDRNNSIMNWMRTQERGATKSDVITTTEELQSNRTSPPPNGPRYYNSEYAFGVAPSHGQSRSMSQSPDPIQMSELSGEGFHELSAEPGAAELSDSSSAHGNMPGFARATRDLHSPSLGYMNYARDTDQGSLVSTTSFPLHTNSPPAPPSSASHATSSVAGAKPTLPRSARTTGSGLPDSAVLPNPQSSAIYNYASTPNSNGSSSDRPASELPTSVVPDRSNPRASGLSSGVSVLSERERAHLRNISDPATVSTMDGATIAPHSHTIGGRVASPPILEEGSMVAANAAAAAAMQDGKAQSIVSPPTNSTAEGDDYIGAIVSPLAARNEGPTLRTERKSAFHESQE</sequence>
<dbReference type="Proteomes" id="UP000241462">
    <property type="component" value="Unassembled WGS sequence"/>
</dbReference>
<feature type="region of interest" description="Disordered" evidence="3">
    <location>
        <begin position="643"/>
        <end position="665"/>
    </location>
</feature>
<evidence type="ECO:0000256" key="1">
    <source>
        <dbReference type="ARBA" id="ARBA00022441"/>
    </source>
</evidence>
<proteinExistence type="predicted"/>
<dbReference type="InterPro" id="IPR015915">
    <property type="entry name" value="Kelch-typ_b-propeller"/>
</dbReference>
<keyword evidence="4" id="KW-0812">Transmembrane</keyword>
<feature type="compositionally biased region" description="Polar residues" evidence="3">
    <location>
        <begin position="687"/>
        <end position="698"/>
    </location>
</feature>
<gene>
    <name evidence="6" type="ORF">BD289DRAFT_481204</name>
</gene>
<protein>
    <recommendedName>
        <fullName evidence="8">Galactose oxidase/kelch, beta-propeller</fullName>
    </recommendedName>
</protein>
<keyword evidence="5" id="KW-0732">Signal</keyword>
<feature type="chain" id="PRO_5015680356" description="Galactose oxidase/kelch, beta-propeller" evidence="5">
    <location>
        <begin position="22"/>
        <end position="900"/>
    </location>
</feature>
<evidence type="ECO:0000256" key="3">
    <source>
        <dbReference type="SAM" id="MobiDB-lite"/>
    </source>
</evidence>
<feature type="compositionally biased region" description="Polar residues" evidence="3">
    <location>
        <begin position="613"/>
        <end position="624"/>
    </location>
</feature>
<reference evidence="6 7" key="1">
    <citation type="journal article" date="2018" name="Mycol. Prog.">
        <title>Coniella lustricola, a new species from submerged detritus.</title>
        <authorList>
            <person name="Raudabaugh D.B."/>
            <person name="Iturriaga T."/>
            <person name="Carver A."/>
            <person name="Mondo S."/>
            <person name="Pangilinan J."/>
            <person name="Lipzen A."/>
            <person name="He G."/>
            <person name="Amirebrahimi M."/>
            <person name="Grigoriev I.V."/>
            <person name="Miller A.N."/>
        </authorList>
    </citation>
    <scope>NUCLEOTIDE SEQUENCE [LARGE SCALE GENOMIC DNA]</scope>
    <source>
        <strain evidence="6 7">B22-T-1</strain>
    </source>
</reference>
<feature type="region of interest" description="Disordered" evidence="3">
    <location>
        <begin position="881"/>
        <end position="900"/>
    </location>
</feature>
<feature type="compositionally biased region" description="Polar residues" evidence="3">
    <location>
        <begin position="740"/>
        <end position="762"/>
    </location>
</feature>
<feature type="compositionally biased region" description="Low complexity" evidence="3">
    <location>
        <begin position="781"/>
        <end position="790"/>
    </location>
</feature>
<name>A0A2T3AD58_9PEZI</name>
<feature type="compositionally biased region" description="Basic and acidic residues" evidence="3">
    <location>
        <begin position="888"/>
        <end position="900"/>
    </location>
</feature>
<dbReference type="InParanoid" id="A0A2T3AD58"/>
<evidence type="ECO:0000256" key="5">
    <source>
        <dbReference type="SAM" id="SignalP"/>
    </source>
</evidence>
<feature type="compositionally biased region" description="Low complexity" evidence="3">
    <location>
        <begin position="705"/>
        <end position="715"/>
    </location>
</feature>
<evidence type="ECO:0000313" key="6">
    <source>
        <dbReference type="EMBL" id="PSR92183.1"/>
    </source>
</evidence>
<keyword evidence="1" id="KW-0880">Kelch repeat</keyword>
<organism evidence="6 7">
    <name type="scientific">Coniella lustricola</name>
    <dbReference type="NCBI Taxonomy" id="2025994"/>
    <lineage>
        <taxon>Eukaryota</taxon>
        <taxon>Fungi</taxon>
        <taxon>Dikarya</taxon>
        <taxon>Ascomycota</taxon>
        <taxon>Pezizomycotina</taxon>
        <taxon>Sordariomycetes</taxon>
        <taxon>Sordariomycetidae</taxon>
        <taxon>Diaporthales</taxon>
        <taxon>Schizoparmaceae</taxon>
        <taxon>Coniella</taxon>
    </lineage>
</organism>
<dbReference type="EMBL" id="KZ678409">
    <property type="protein sequence ID" value="PSR92183.1"/>
    <property type="molecule type" value="Genomic_DNA"/>
</dbReference>
<evidence type="ECO:0000256" key="4">
    <source>
        <dbReference type="SAM" id="Phobius"/>
    </source>
</evidence>
<keyword evidence="2" id="KW-0677">Repeat</keyword>
<keyword evidence="7" id="KW-1185">Reference proteome</keyword>
<dbReference type="PANTHER" id="PTHR46228">
    <property type="entry name" value="KELCH DOMAIN-CONTAINING PROTEIN"/>
    <property type="match status" value="1"/>
</dbReference>
<feature type="region of interest" description="Disordered" evidence="3">
    <location>
        <begin position="687"/>
        <end position="790"/>
    </location>
</feature>
<dbReference type="PANTHER" id="PTHR46228:SF2">
    <property type="entry name" value="KELCH REPEAT PROTEIN (AFU_ORTHOLOGUE AFUA_4G14350)"/>
    <property type="match status" value="1"/>
</dbReference>
<dbReference type="AlphaFoldDB" id="A0A2T3AD58"/>
<dbReference type="OrthoDB" id="10251809at2759"/>
<keyword evidence="4" id="KW-1133">Transmembrane helix</keyword>
<feature type="transmembrane region" description="Helical" evidence="4">
    <location>
        <begin position="516"/>
        <end position="540"/>
    </location>
</feature>